<feature type="chain" id="PRO_5032340713" description="Ankyrin" evidence="4">
    <location>
        <begin position="26"/>
        <end position="371"/>
    </location>
</feature>
<name>A0A848CDE2_9BACT</name>
<keyword evidence="4" id="KW-0732">Signal</keyword>
<feature type="repeat" description="ANK" evidence="3">
    <location>
        <begin position="309"/>
        <end position="343"/>
    </location>
</feature>
<dbReference type="AlphaFoldDB" id="A0A848CDE2"/>
<dbReference type="PANTHER" id="PTHR24198:SF165">
    <property type="entry name" value="ANKYRIN REPEAT-CONTAINING PROTEIN-RELATED"/>
    <property type="match status" value="1"/>
</dbReference>
<comment type="caution">
    <text evidence="5">The sequence shown here is derived from an EMBL/GenBank/DDBJ whole genome shotgun (WGS) entry which is preliminary data.</text>
</comment>
<dbReference type="SUPFAM" id="SSF48403">
    <property type="entry name" value="Ankyrin repeat"/>
    <property type="match status" value="2"/>
</dbReference>
<accession>A0A848CDE2</accession>
<sequence>MQKRFMMFGMVLLFSLSFWSCPAWSGEGSAIIAAILENDPSALQEALQSGVRLDVTDSHGHTPLDMALAHGNAFSAPGMVELLLRHGARPGPGLADPALTLARLLATQAPLSQLEAALQAGGKADSTMPNGFTAFLWAAALCPNPAVLEALVKAGANPRQVLPGGDARLGDNALLLAAEHNRNPEMISFLLRQGLDVNSRSSMLGDSALMLACRANANPSVAETLVRHGADVDMRNGVGCSAFLFAARRADGLGLLRLLAERGADVRAVDDSLSNALHVACSGQGSPESIRFLLSVGLPVNGQTGKDFGAYSPLMFAVRNVSPDAKVIRLLLQQGADPGLCDMDGNRAGDGLPAGRISWLKRNGLAEILQD</sequence>
<feature type="repeat" description="ANK" evidence="3">
    <location>
        <begin position="204"/>
        <end position="237"/>
    </location>
</feature>
<dbReference type="Pfam" id="PF00023">
    <property type="entry name" value="Ank"/>
    <property type="match status" value="1"/>
</dbReference>
<feature type="signal peptide" evidence="4">
    <location>
        <begin position="1"/>
        <end position="25"/>
    </location>
</feature>
<evidence type="ECO:0000256" key="4">
    <source>
        <dbReference type="SAM" id="SignalP"/>
    </source>
</evidence>
<dbReference type="Proteomes" id="UP000522333">
    <property type="component" value="Unassembled WGS sequence"/>
</dbReference>
<evidence type="ECO:0000313" key="5">
    <source>
        <dbReference type="EMBL" id="NME52615.1"/>
    </source>
</evidence>
<evidence type="ECO:0000256" key="3">
    <source>
        <dbReference type="PROSITE-ProRule" id="PRU00023"/>
    </source>
</evidence>
<dbReference type="Gene3D" id="1.25.40.20">
    <property type="entry name" value="Ankyrin repeat-containing domain"/>
    <property type="match status" value="1"/>
</dbReference>
<feature type="repeat" description="ANK" evidence="3">
    <location>
        <begin position="59"/>
        <end position="88"/>
    </location>
</feature>
<evidence type="ECO:0000313" key="6">
    <source>
        <dbReference type="Proteomes" id="UP000522333"/>
    </source>
</evidence>
<protein>
    <recommendedName>
        <fullName evidence="7">Ankyrin</fullName>
    </recommendedName>
</protein>
<keyword evidence="1" id="KW-0677">Repeat</keyword>
<gene>
    <name evidence="5" type="ORF">HF854_08815</name>
</gene>
<dbReference type="PROSITE" id="PS50297">
    <property type="entry name" value="ANK_REP_REGION"/>
    <property type="match status" value="3"/>
</dbReference>
<dbReference type="EMBL" id="JABAFY010000033">
    <property type="protein sequence ID" value="NME52615.1"/>
    <property type="molecule type" value="Genomic_DNA"/>
</dbReference>
<dbReference type="PANTHER" id="PTHR24198">
    <property type="entry name" value="ANKYRIN REPEAT AND PROTEIN KINASE DOMAIN-CONTAINING PROTEIN"/>
    <property type="match status" value="1"/>
</dbReference>
<feature type="repeat" description="ANK" evidence="3">
    <location>
        <begin position="238"/>
        <end position="271"/>
    </location>
</feature>
<reference evidence="5 6" key="1">
    <citation type="submission" date="2020-04" db="EMBL/GenBank/DDBJ databases">
        <authorList>
            <person name="Hitch T.C.A."/>
            <person name="Wylensek D."/>
            <person name="Clavel T."/>
        </authorList>
    </citation>
    <scope>NUCLEOTIDE SEQUENCE [LARGE SCALE GENOMIC DNA]</scope>
    <source>
        <strain evidence="5 6">PG-251-APC-1</strain>
    </source>
</reference>
<dbReference type="RefSeq" id="WP_168935951.1">
    <property type="nucleotide sequence ID" value="NZ_JABAFY010000033.1"/>
</dbReference>
<evidence type="ECO:0000256" key="2">
    <source>
        <dbReference type="ARBA" id="ARBA00023043"/>
    </source>
</evidence>
<proteinExistence type="predicted"/>
<dbReference type="SMART" id="SM00248">
    <property type="entry name" value="ANK"/>
    <property type="match status" value="8"/>
</dbReference>
<dbReference type="PROSITE" id="PS50088">
    <property type="entry name" value="ANK_REPEAT"/>
    <property type="match status" value="5"/>
</dbReference>
<evidence type="ECO:0008006" key="7">
    <source>
        <dbReference type="Google" id="ProtNLM"/>
    </source>
</evidence>
<dbReference type="InterPro" id="IPR036770">
    <property type="entry name" value="Ankyrin_rpt-contain_sf"/>
</dbReference>
<organism evidence="5 6">
    <name type="scientific">Desulfovibrio piger</name>
    <dbReference type="NCBI Taxonomy" id="901"/>
    <lineage>
        <taxon>Bacteria</taxon>
        <taxon>Pseudomonadati</taxon>
        <taxon>Thermodesulfobacteriota</taxon>
        <taxon>Desulfovibrionia</taxon>
        <taxon>Desulfovibrionales</taxon>
        <taxon>Desulfovibrionaceae</taxon>
        <taxon>Desulfovibrio</taxon>
    </lineage>
</organism>
<dbReference type="Pfam" id="PF12796">
    <property type="entry name" value="Ank_2"/>
    <property type="match status" value="2"/>
</dbReference>
<evidence type="ECO:0000256" key="1">
    <source>
        <dbReference type="ARBA" id="ARBA00022737"/>
    </source>
</evidence>
<dbReference type="InterPro" id="IPR002110">
    <property type="entry name" value="Ankyrin_rpt"/>
</dbReference>
<keyword evidence="2 3" id="KW-0040">ANK repeat</keyword>
<feature type="repeat" description="ANK" evidence="3">
    <location>
        <begin position="169"/>
        <end position="202"/>
    </location>
</feature>